<accession>A0A5C3KIG8</accession>
<dbReference type="InterPro" id="IPR006073">
    <property type="entry name" value="GTP-bd"/>
</dbReference>
<dbReference type="AlphaFoldDB" id="A0A5C3KIG8"/>
<dbReference type="STRING" id="230819.A0A5C3KIG8"/>
<gene>
    <name evidence="2" type="ORF">FA15DRAFT_723618</name>
</gene>
<dbReference type="OrthoDB" id="8954335at2759"/>
<proteinExistence type="predicted"/>
<sequence>MPNIVLFGECGSGKSSIINLILGHHKAEISNSTRGCTFRATPYSVNVSGYSLTLWDTPGLNEGNEGTLTHIEAVANIYGLLKSLEDGVSLLVFCMRGPRIRDAAQKDWKLFREIICKKRVPVVVIITHLEWEHYSMEDWWTRNEKTFRAYEMNPTTDYHPTGVACITTIKGKLRKHGYEYQEEYDESQKKARELISQTHLRVPWRVHPVEWFRTITCGQNTHRVSGRGIHELASRWGISEAEAITLADALEGR</sequence>
<dbReference type="EMBL" id="ML210332">
    <property type="protein sequence ID" value="TFK19613.1"/>
    <property type="molecule type" value="Genomic_DNA"/>
</dbReference>
<dbReference type="InterPro" id="IPR045058">
    <property type="entry name" value="GIMA/IAN/Toc"/>
</dbReference>
<name>A0A5C3KIG8_COPMA</name>
<organism evidence="2 3">
    <name type="scientific">Coprinopsis marcescibilis</name>
    <name type="common">Agaric fungus</name>
    <name type="synonym">Psathyrella marcescibilis</name>
    <dbReference type="NCBI Taxonomy" id="230819"/>
    <lineage>
        <taxon>Eukaryota</taxon>
        <taxon>Fungi</taxon>
        <taxon>Dikarya</taxon>
        <taxon>Basidiomycota</taxon>
        <taxon>Agaricomycotina</taxon>
        <taxon>Agaricomycetes</taxon>
        <taxon>Agaricomycetidae</taxon>
        <taxon>Agaricales</taxon>
        <taxon>Agaricineae</taxon>
        <taxon>Psathyrellaceae</taxon>
        <taxon>Coprinopsis</taxon>
    </lineage>
</organism>
<dbReference type="GO" id="GO:0005525">
    <property type="term" value="F:GTP binding"/>
    <property type="evidence" value="ECO:0007669"/>
    <property type="project" value="InterPro"/>
</dbReference>
<protein>
    <recommendedName>
        <fullName evidence="1">G domain-containing protein</fullName>
    </recommendedName>
</protein>
<dbReference type="InterPro" id="IPR027417">
    <property type="entry name" value="P-loop_NTPase"/>
</dbReference>
<evidence type="ECO:0000313" key="2">
    <source>
        <dbReference type="EMBL" id="TFK19613.1"/>
    </source>
</evidence>
<dbReference type="Pfam" id="PF01926">
    <property type="entry name" value="MMR_HSR1"/>
    <property type="match status" value="1"/>
</dbReference>
<dbReference type="PANTHER" id="PTHR10903">
    <property type="entry name" value="GTPASE, IMAP FAMILY MEMBER-RELATED"/>
    <property type="match status" value="1"/>
</dbReference>
<dbReference type="Gene3D" id="3.40.50.300">
    <property type="entry name" value="P-loop containing nucleotide triphosphate hydrolases"/>
    <property type="match status" value="1"/>
</dbReference>
<reference evidence="2 3" key="1">
    <citation type="journal article" date="2019" name="Nat. Ecol. Evol.">
        <title>Megaphylogeny resolves global patterns of mushroom evolution.</title>
        <authorList>
            <person name="Varga T."/>
            <person name="Krizsan K."/>
            <person name="Foldi C."/>
            <person name="Dima B."/>
            <person name="Sanchez-Garcia M."/>
            <person name="Sanchez-Ramirez S."/>
            <person name="Szollosi G.J."/>
            <person name="Szarkandi J.G."/>
            <person name="Papp V."/>
            <person name="Albert L."/>
            <person name="Andreopoulos W."/>
            <person name="Angelini C."/>
            <person name="Antonin V."/>
            <person name="Barry K.W."/>
            <person name="Bougher N.L."/>
            <person name="Buchanan P."/>
            <person name="Buyck B."/>
            <person name="Bense V."/>
            <person name="Catcheside P."/>
            <person name="Chovatia M."/>
            <person name="Cooper J."/>
            <person name="Damon W."/>
            <person name="Desjardin D."/>
            <person name="Finy P."/>
            <person name="Geml J."/>
            <person name="Haridas S."/>
            <person name="Hughes K."/>
            <person name="Justo A."/>
            <person name="Karasinski D."/>
            <person name="Kautmanova I."/>
            <person name="Kiss B."/>
            <person name="Kocsube S."/>
            <person name="Kotiranta H."/>
            <person name="LaButti K.M."/>
            <person name="Lechner B.E."/>
            <person name="Liimatainen K."/>
            <person name="Lipzen A."/>
            <person name="Lukacs Z."/>
            <person name="Mihaltcheva S."/>
            <person name="Morgado L.N."/>
            <person name="Niskanen T."/>
            <person name="Noordeloos M.E."/>
            <person name="Ohm R.A."/>
            <person name="Ortiz-Santana B."/>
            <person name="Ovrebo C."/>
            <person name="Racz N."/>
            <person name="Riley R."/>
            <person name="Savchenko A."/>
            <person name="Shiryaev A."/>
            <person name="Soop K."/>
            <person name="Spirin V."/>
            <person name="Szebenyi C."/>
            <person name="Tomsovsky M."/>
            <person name="Tulloss R.E."/>
            <person name="Uehling J."/>
            <person name="Grigoriev I.V."/>
            <person name="Vagvolgyi C."/>
            <person name="Papp T."/>
            <person name="Martin F.M."/>
            <person name="Miettinen O."/>
            <person name="Hibbett D.S."/>
            <person name="Nagy L.G."/>
        </authorList>
    </citation>
    <scope>NUCLEOTIDE SEQUENCE [LARGE SCALE GENOMIC DNA]</scope>
    <source>
        <strain evidence="2 3">CBS 121175</strain>
    </source>
</reference>
<dbReference type="SUPFAM" id="SSF52540">
    <property type="entry name" value="P-loop containing nucleoside triphosphate hydrolases"/>
    <property type="match status" value="1"/>
</dbReference>
<dbReference type="PANTHER" id="PTHR10903:SF149">
    <property type="entry name" value="TRANSLOCASE OF CHLOROPLAST 33, CHLOROPLASTIC"/>
    <property type="match status" value="1"/>
</dbReference>
<dbReference type="Proteomes" id="UP000307440">
    <property type="component" value="Unassembled WGS sequence"/>
</dbReference>
<evidence type="ECO:0000313" key="3">
    <source>
        <dbReference type="Proteomes" id="UP000307440"/>
    </source>
</evidence>
<feature type="domain" description="G" evidence="1">
    <location>
        <begin position="4"/>
        <end position="126"/>
    </location>
</feature>
<evidence type="ECO:0000259" key="1">
    <source>
        <dbReference type="Pfam" id="PF01926"/>
    </source>
</evidence>
<dbReference type="CDD" id="cd00882">
    <property type="entry name" value="Ras_like_GTPase"/>
    <property type="match status" value="1"/>
</dbReference>
<keyword evidence="3" id="KW-1185">Reference proteome</keyword>